<dbReference type="SUPFAM" id="SSF55031">
    <property type="entry name" value="Bacterial exopeptidase dimerisation domain"/>
    <property type="match status" value="1"/>
</dbReference>
<dbReference type="EMBL" id="MCIB01000034">
    <property type="protein sequence ID" value="RKD30539.1"/>
    <property type="molecule type" value="Genomic_DNA"/>
</dbReference>
<evidence type="ECO:0000256" key="2">
    <source>
        <dbReference type="PIRSR" id="PIRSR005962-1"/>
    </source>
</evidence>
<gene>
    <name evidence="4" type="ORF">BET03_04160</name>
</gene>
<sequence length="403" mass="44711">MFNDKINRLVADIEDWMIEHRRNIHKYPEPSRKEYKTSSKVVSVLESLGLEVEKGYYTTGVVGIIRGKEGGRTLGLRFDMDALEMDELTNLPFASKNKGVMHACGHDGHTAIGLGVAKLLIQLRDEIKGNIKLIFQPAEEDAPNGGGAKYMIEDGVLKNPNVDAMVGLHLWPALKLGTVGTKVGPIMASSDPFTIEIIGKGAHASLPQEAVDPIVIGSQIVNNLQTIVSRNVDPFEQAVLTIGKFIGGTRYNTIPEKVTLEGTVRTYNEKIRKKVYTRIKEIVEKTAELMGGKATLNYNFGYPATINDEKMVELARKAIKDILGENNYVEIERPATGGEDFAYFAKEVPSVYMWVGYGKENEDVYPPHSPRFDFDEKALSIAVKVLVKLALKWGKVKENDKCN</sequence>
<dbReference type="PANTHER" id="PTHR11014:SF63">
    <property type="entry name" value="METALLOPEPTIDASE, PUTATIVE (AFU_ORTHOLOGUE AFUA_6G09600)-RELATED"/>
    <property type="match status" value="1"/>
</dbReference>
<evidence type="ECO:0000256" key="1">
    <source>
        <dbReference type="ARBA" id="ARBA00022801"/>
    </source>
</evidence>
<dbReference type="NCBIfam" id="TIGR01891">
    <property type="entry name" value="amidohydrolases"/>
    <property type="match status" value="1"/>
</dbReference>
<dbReference type="PANTHER" id="PTHR11014">
    <property type="entry name" value="PEPTIDASE M20 FAMILY MEMBER"/>
    <property type="match status" value="1"/>
</dbReference>
<dbReference type="GO" id="GO:0050118">
    <property type="term" value="F:N-acetyldiaminopimelate deacetylase activity"/>
    <property type="evidence" value="ECO:0007669"/>
    <property type="project" value="UniProtKB-ARBA"/>
</dbReference>
<dbReference type="InterPro" id="IPR036264">
    <property type="entry name" value="Bact_exopeptidase_dim_dom"/>
</dbReference>
<keyword evidence="5" id="KW-1185">Reference proteome</keyword>
<dbReference type="Pfam" id="PF01546">
    <property type="entry name" value="Peptidase_M20"/>
    <property type="match status" value="1"/>
</dbReference>
<evidence type="ECO:0000259" key="3">
    <source>
        <dbReference type="Pfam" id="PF07687"/>
    </source>
</evidence>
<dbReference type="InterPro" id="IPR017439">
    <property type="entry name" value="Amidohydrolase"/>
</dbReference>
<dbReference type="InterPro" id="IPR002933">
    <property type="entry name" value="Peptidase_M20"/>
</dbReference>
<keyword evidence="1" id="KW-0378">Hydrolase</keyword>
<feature type="binding site" evidence="2">
    <location>
        <position position="106"/>
    </location>
    <ligand>
        <name>Mn(2+)</name>
        <dbReference type="ChEBI" id="CHEBI:29035"/>
        <label>2</label>
    </ligand>
</feature>
<dbReference type="Proteomes" id="UP000284177">
    <property type="component" value="Unassembled WGS sequence"/>
</dbReference>
<proteinExistence type="predicted"/>
<evidence type="ECO:0000313" key="5">
    <source>
        <dbReference type="Proteomes" id="UP000284177"/>
    </source>
</evidence>
<reference evidence="4 5" key="1">
    <citation type="submission" date="2016-08" db="EMBL/GenBank/DDBJ databases">
        <title>Novel Firmicutes and Novel Genomes.</title>
        <authorList>
            <person name="Poppleton D.I."/>
            <person name="Gribaldo S."/>
        </authorList>
    </citation>
    <scope>NUCLEOTIDE SEQUENCE [LARGE SCALE GENOMIC DNA]</scope>
    <source>
        <strain evidence="4 5">CTT3</strain>
    </source>
</reference>
<organism evidence="4 5">
    <name type="scientific">Thermohalobacter berrensis</name>
    <dbReference type="NCBI Taxonomy" id="99594"/>
    <lineage>
        <taxon>Bacteria</taxon>
        <taxon>Bacillati</taxon>
        <taxon>Bacillota</taxon>
        <taxon>Tissierellia</taxon>
        <taxon>Tissierellales</taxon>
        <taxon>Thermohalobacteraceae</taxon>
        <taxon>Thermohalobacter</taxon>
    </lineage>
</organism>
<protein>
    <recommendedName>
        <fullName evidence="3">Peptidase M20 dimerisation domain-containing protein</fullName>
    </recommendedName>
</protein>
<dbReference type="SUPFAM" id="SSF53187">
    <property type="entry name" value="Zn-dependent exopeptidases"/>
    <property type="match status" value="1"/>
</dbReference>
<feature type="domain" description="Peptidase M20 dimerisation" evidence="3">
    <location>
        <begin position="193"/>
        <end position="287"/>
    </location>
</feature>
<dbReference type="RefSeq" id="WP_120169983.1">
    <property type="nucleotide sequence ID" value="NZ_MCIB01000034.1"/>
</dbReference>
<dbReference type="Gene3D" id="3.30.70.360">
    <property type="match status" value="1"/>
</dbReference>
<accession>A0A419SZE4</accession>
<feature type="binding site" evidence="2">
    <location>
        <position position="104"/>
    </location>
    <ligand>
        <name>Mn(2+)</name>
        <dbReference type="ChEBI" id="CHEBI:29035"/>
        <label>2</label>
    </ligand>
</feature>
<keyword evidence="2" id="KW-0479">Metal-binding</keyword>
<evidence type="ECO:0000313" key="4">
    <source>
        <dbReference type="EMBL" id="RKD30539.1"/>
    </source>
</evidence>
<dbReference type="Pfam" id="PF07687">
    <property type="entry name" value="M20_dimer"/>
    <property type="match status" value="1"/>
</dbReference>
<name>A0A419SZE4_9FIRM</name>
<feature type="binding site" evidence="2">
    <location>
        <position position="169"/>
    </location>
    <ligand>
        <name>Mn(2+)</name>
        <dbReference type="ChEBI" id="CHEBI:29035"/>
        <label>2</label>
    </ligand>
</feature>
<dbReference type="FunFam" id="3.30.70.360:FF:000001">
    <property type="entry name" value="N-acetyldiaminopimelate deacetylase"/>
    <property type="match status" value="1"/>
</dbReference>
<feature type="binding site" evidence="2">
    <location>
        <position position="140"/>
    </location>
    <ligand>
        <name>Mn(2+)</name>
        <dbReference type="ChEBI" id="CHEBI:29035"/>
        <label>2</label>
    </ligand>
</feature>
<dbReference type="Gene3D" id="3.40.630.10">
    <property type="entry name" value="Zn peptidases"/>
    <property type="match status" value="1"/>
</dbReference>
<comment type="cofactor">
    <cofactor evidence="2">
        <name>Mn(2+)</name>
        <dbReference type="ChEBI" id="CHEBI:29035"/>
    </cofactor>
    <text evidence="2">The Mn(2+) ion enhances activity.</text>
</comment>
<dbReference type="OrthoDB" id="9776731at2"/>
<dbReference type="GO" id="GO:0046872">
    <property type="term" value="F:metal ion binding"/>
    <property type="evidence" value="ECO:0007669"/>
    <property type="project" value="UniProtKB-KW"/>
</dbReference>
<dbReference type="AlphaFoldDB" id="A0A419SZE4"/>
<feature type="binding site" evidence="2">
    <location>
        <position position="368"/>
    </location>
    <ligand>
        <name>Mn(2+)</name>
        <dbReference type="ChEBI" id="CHEBI:29035"/>
        <label>2</label>
    </ligand>
</feature>
<dbReference type="GO" id="GO:0019877">
    <property type="term" value="P:diaminopimelate biosynthetic process"/>
    <property type="evidence" value="ECO:0007669"/>
    <property type="project" value="UniProtKB-ARBA"/>
</dbReference>
<keyword evidence="2" id="KW-0464">Manganese</keyword>
<dbReference type="InterPro" id="IPR011650">
    <property type="entry name" value="Peptidase_M20_dimer"/>
</dbReference>
<comment type="caution">
    <text evidence="4">The sequence shown here is derived from an EMBL/GenBank/DDBJ whole genome shotgun (WGS) entry which is preliminary data.</text>
</comment>
<dbReference type="PIRSF" id="PIRSF005962">
    <property type="entry name" value="Pept_M20D_amidohydro"/>
    <property type="match status" value="1"/>
</dbReference>